<dbReference type="EMBL" id="JACEIK010002292">
    <property type="protein sequence ID" value="MCD9560270.1"/>
    <property type="molecule type" value="Genomic_DNA"/>
</dbReference>
<feature type="compositionally biased region" description="Basic and acidic residues" evidence="1">
    <location>
        <begin position="66"/>
        <end position="119"/>
    </location>
</feature>
<accession>A0ABS8UQD3</accession>
<evidence type="ECO:0000256" key="1">
    <source>
        <dbReference type="SAM" id="MobiDB-lite"/>
    </source>
</evidence>
<protein>
    <submittedName>
        <fullName evidence="2">Uncharacterized protein</fullName>
    </submittedName>
</protein>
<feature type="region of interest" description="Disordered" evidence="1">
    <location>
        <begin position="66"/>
        <end position="127"/>
    </location>
</feature>
<name>A0ABS8UQD3_DATST</name>
<sequence>GAPDEHMSGRGYHANTIHGFLESPAGEAKLSYCLGQYHYGDTANLTQEALPALTIREAADISERLAKQDSTEEAHEQLEKKIIIIQDESHSNEEKLTEMKNNEEKGSEEEKQSAEEKQKPNQSEGIR</sequence>
<keyword evidence="3" id="KW-1185">Reference proteome</keyword>
<feature type="non-terminal residue" evidence="2">
    <location>
        <position position="1"/>
    </location>
</feature>
<reference evidence="2 3" key="1">
    <citation type="journal article" date="2021" name="BMC Genomics">
        <title>Datura genome reveals duplications of psychoactive alkaloid biosynthetic genes and high mutation rate following tissue culture.</title>
        <authorList>
            <person name="Rajewski A."/>
            <person name="Carter-House D."/>
            <person name="Stajich J."/>
            <person name="Litt A."/>
        </authorList>
    </citation>
    <scope>NUCLEOTIDE SEQUENCE [LARGE SCALE GENOMIC DNA]</scope>
    <source>
        <strain evidence="2">AR-01</strain>
    </source>
</reference>
<comment type="caution">
    <text evidence="2">The sequence shown here is derived from an EMBL/GenBank/DDBJ whole genome shotgun (WGS) entry which is preliminary data.</text>
</comment>
<evidence type="ECO:0000313" key="3">
    <source>
        <dbReference type="Proteomes" id="UP000823775"/>
    </source>
</evidence>
<proteinExistence type="predicted"/>
<gene>
    <name evidence="2" type="ORF">HAX54_018792</name>
</gene>
<organism evidence="2 3">
    <name type="scientific">Datura stramonium</name>
    <name type="common">Jimsonweed</name>
    <name type="synonym">Common thornapple</name>
    <dbReference type="NCBI Taxonomy" id="4076"/>
    <lineage>
        <taxon>Eukaryota</taxon>
        <taxon>Viridiplantae</taxon>
        <taxon>Streptophyta</taxon>
        <taxon>Embryophyta</taxon>
        <taxon>Tracheophyta</taxon>
        <taxon>Spermatophyta</taxon>
        <taxon>Magnoliopsida</taxon>
        <taxon>eudicotyledons</taxon>
        <taxon>Gunneridae</taxon>
        <taxon>Pentapetalae</taxon>
        <taxon>asterids</taxon>
        <taxon>lamiids</taxon>
        <taxon>Solanales</taxon>
        <taxon>Solanaceae</taxon>
        <taxon>Solanoideae</taxon>
        <taxon>Datureae</taxon>
        <taxon>Datura</taxon>
    </lineage>
</organism>
<dbReference type="Proteomes" id="UP000823775">
    <property type="component" value="Unassembled WGS sequence"/>
</dbReference>
<evidence type="ECO:0000313" key="2">
    <source>
        <dbReference type="EMBL" id="MCD9560270.1"/>
    </source>
</evidence>